<protein>
    <submittedName>
        <fullName evidence="1">Uncharacterized protein</fullName>
    </submittedName>
</protein>
<evidence type="ECO:0000313" key="1">
    <source>
        <dbReference type="EMBL" id="KAK8722596.1"/>
    </source>
</evidence>
<sequence length="142" mass="15835">IARVIAGFINSGRPFTVNENYVESCMALLPHLRPSEVGIFFTSDGTGLIELLDVLARYNHRCTHLDLKHHYLHDVTTTTSDDILQHVQPRSHLVAFRGHLSAESLSLLPPSLESLCLAVNNEDHARRLLPLLNATLTSNFSK</sequence>
<dbReference type="EMBL" id="JARKIK010000095">
    <property type="protein sequence ID" value="KAK8722596.1"/>
    <property type="molecule type" value="Genomic_DNA"/>
</dbReference>
<keyword evidence="2" id="KW-1185">Reference proteome</keyword>
<organism evidence="1 2">
    <name type="scientific">Cherax quadricarinatus</name>
    <name type="common">Australian red claw crayfish</name>
    <dbReference type="NCBI Taxonomy" id="27406"/>
    <lineage>
        <taxon>Eukaryota</taxon>
        <taxon>Metazoa</taxon>
        <taxon>Ecdysozoa</taxon>
        <taxon>Arthropoda</taxon>
        <taxon>Crustacea</taxon>
        <taxon>Multicrustacea</taxon>
        <taxon>Malacostraca</taxon>
        <taxon>Eumalacostraca</taxon>
        <taxon>Eucarida</taxon>
        <taxon>Decapoda</taxon>
        <taxon>Pleocyemata</taxon>
        <taxon>Astacidea</taxon>
        <taxon>Parastacoidea</taxon>
        <taxon>Parastacidae</taxon>
        <taxon>Cherax</taxon>
    </lineage>
</organism>
<reference evidence="1 2" key="1">
    <citation type="journal article" date="2024" name="BMC Genomics">
        <title>Genome assembly of redclaw crayfish (Cherax quadricarinatus) provides insights into its immune adaptation and hypoxia tolerance.</title>
        <authorList>
            <person name="Liu Z."/>
            <person name="Zheng J."/>
            <person name="Li H."/>
            <person name="Fang K."/>
            <person name="Wang S."/>
            <person name="He J."/>
            <person name="Zhou D."/>
            <person name="Weng S."/>
            <person name="Chi M."/>
            <person name="Gu Z."/>
            <person name="He J."/>
            <person name="Li F."/>
            <person name="Wang M."/>
        </authorList>
    </citation>
    <scope>NUCLEOTIDE SEQUENCE [LARGE SCALE GENOMIC DNA]</scope>
    <source>
        <strain evidence="1">ZL_2023a</strain>
    </source>
</reference>
<accession>A0AAW0W096</accession>
<feature type="non-terminal residue" evidence="1">
    <location>
        <position position="142"/>
    </location>
</feature>
<feature type="non-terminal residue" evidence="1">
    <location>
        <position position="1"/>
    </location>
</feature>
<evidence type="ECO:0000313" key="2">
    <source>
        <dbReference type="Proteomes" id="UP001445076"/>
    </source>
</evidence>
<proteinExistence type="predicted"/>
<gene>
    <name evidence="1" type="ORF">OTU49_012298</name>
</gene>
<dbReference type="AlphaFoldDB" id="A0AAW0W096"/>
<comment type="caution">
    <text evidence="1">The sequence shown here is derived from an EMBL/GenBank/DDBJ whole genome shotgun (WGS) entry which is preliminary data.</text>
</comment>
<dbReference type="Proteomes" id="UP001445076">
    <property type="component" value="Unassembled WGS sequence"/>
</dbReference>
<name>A0AAW0W096_CHEQU</name>